<organism evidence="3 4">
    <name type="scientific">Pararhizobium polonicum</name>
    <dbReference type="NCBI Taxonomy" id="1612624"/>
    <lineage>
        <taxon>Bacteria</taxon>
        <taxon>Pseudomonadati</taxon>
        <taxon>Pseudomonadota</taxon>
        <taxon>Alphaproteobacteria</taxon>
        <taxon>Hyphomicrobiales</taxon>
        <taxon>Rhizobiaceae</taxon>
        <taxon>Rhizobium/Agrobacterium group</taxon>
        <taxon>Pararhizobium</taxon>
    </lineage>
</organism>
<name>A0A1C7NSL2_9HYPH</name>
<dbReference type="OrthoDB" id="8283528at2"/>
<dbReference type="EMBL" id="LGLV01000027">
    <property type="protein sequence ID" value="OBZ91987.1"/>
    <property type="molecule type" value="Genomic_DNA"/>
</dbReference>
<keyword evidence="4" id="KW-1185">Reference proteome</keyword>
<evidence type="ECO:0000313" key="3">
    <source>
        <dbReference type="EMBL" id="OBZ91987.1"/>
    </source>
</evidence>
<dbReference type="InterPro" id="IPR011049">
    <property type="entry name" value="Serralysin-like_metalloprot_C"/>
</dbReference>
<comment type="caution">
    <text evidence="3">The sequence shown here is derived from an EMBL/GenBank/DDBJ whole genome shotgun (WGS) entry which is preliminary data.</text>
</comment>
<reference evidence="3 4" key="1">
    <citation type="journal article" date="2016" name="Syst. Appl. Microbiol.">
        <title>Pararhizobium polonicum sp. nov. isolated from tumors on stone fruit rootstocks.</title>
        <authorList>
            <person name="Pulawska J."/>
            <person name="Kuzmanovic N."/>
            <person name="Willems A."/>
            <person name="Pothier J.F."/>
        </authorList>
    </citation>
    <scope>NUCLEOTIDE SEQUENCE [LARGE SCALE GENOMIC DNA]</scope>
    <source>
        <strain evidence="3 4">F5.1</strain>
    </source>
</reference>
<dbReference type="Gene3D" id="2.150.10.10">
    <property type="entry name" value="Serralysin-like metalloprotease, C-terminal"/>
    <property type="match status" value="2"/>
</dbReference>
<sequence>MATFTSFFPGGVNPDHYTPPLPDFDYMPFFDEIVRLDQATRVGTPTATAVNFNLSNGLKLKIVGTGFQFDSNGDPTGGTITAFEVYLNNGTTKMQTLTGLNLSLESFDNASTAYDQFAMAQFLMRGNDILKGSAGDQDLNGYGGNDTIIGGSGGDFVHGGEGKDTYDGNAGFDMLGFDDAYYTPSAYRGINLDATTGTVIDPWGNSETFTEFEQFRGTQFADAFKGSGADEAFMGLGGRDTIDGGGGVDLALYYRDARRGGTGNVTVNLETGKAIDGFGKTDTLISIEGARTGDGADKLTGNAAANFFRAGGGNDILAGGLGNDTLSGEAGKDIFLFNTKLSASTNVDTIGDFNVADDTIRLDNAIFTKITGTGTLTAAQFYKSAAGVAHDASDRIIYETDTGKLFYDSNGDAAGGSVHFATIGANLALTAADFVIV</sequence>
<dbReference type="InterPro" id="IPR001343">
    <property type="entry name" value="Hemolysn_Ca-bd"/>
</dbReference>
<protein>
    <submittedName>
        <fullName evidence="3">Calcium-binding protein</fullName>
    </submittedName>
</protein>
<dbReference type="RefSeq" id="WP_068959312.1">
    <property type="nucleotide sequence ID" value="NZ_LGLV01000027.1"/>
</dbReference>
<evidence type="ECO:0000313" key="4">
    <source>
        <dbReference type="Proteomes" id="UP000093111"/>
    </source>
</evidence>
<dbReference type="Pfam" id="PF00353">
    <property type="entry name" value="HemolysinCabind"/>
    <property type="match status" value="3"/>
</dbReference>
<proteinExistence type="predicted"/>
<dbReference type="AlphaFoldDB" id="A0A1C7NSL2"/>
<dbReference type="PRINTS" id="PR00313">
    <property type="entry name" value="CABNDNGRPT"/>
</dbReference>
<dbReference type="SUPFAM" id="SSF51120">
    <property type="entry name" value="beta-Roll"/>
    <property type="match status" value="2"/>
</dbReference>
<dbReference type="Proteomes" id="UP000093111">
    <property type="component" value="Unassembled WGS sequence"/>
</dbReference>
<dbReference type="GO" id="GO:0005615">
    <property type="term" value="C:extracellular space"/>
    <property type="evidence" value="ECO:0007669"/>
    <property type="project" value="InterPro"/>
</dbReference>
<evidence type="ECO:0000256" key="1">
    <source>
        <dbReference type="ARBA" id="ARBA00004613"/>
    </source>
</evidence>
<dbReference type="PATRIC" id="fig|1612624.7.peg.4005"/>
<evidence type="ECO:0000256" key="2">
    <source>
        <dbReference type="ARBA" id="ARBA00022525"/>
    </source>
</evidence>
<dbReference type="InterPro" id="IPR050557">
    <property type="entry name" value="RTX_toxin/Mannuronan_C5-epim"/>
</dbReference>
<dbReference type="PANTHER" id="PTHR38340:SF1">
    <property type="entry name" value="S-LAYER PROTEIN"/>
    <property type="match status" value="1"/>
</dbReference>
<accession>A0A1C7NSL2</accession>
<keyword evidence="2" id="KW-0964">Secreted</keyword>
<dbReference type="PANTHER" id="PTHR38340">
    <property type="entry name" value="S-LAYER PROTEIN"/>
    <property type="match status" value="1"/>
</dbReference>
<dbReference type="GO" id="GO:0005509">
    <property type="term" value="F:calcium ion binding"/>
    <property type="evidence" value="ECO:0007669"/>
    <property type="project" value="InterPro"/>
</dbReference>
<gene>
    <name evidence="3" type="ORF">ADU59_29095</name>
</gene>
<comment type="subcellular location">
    <subcellularLocation>
        <location evidence="1">Secreted</location>
    </subcellularLocation>
</comment>
<dbReference type="STRING" id="1612624.ADU59_29095"/>